<dbReference type="GO" id="GO:0005524">
    <property type="term" value="F:ATP binding"/>
    <property type="evidence" value="ECO:0007669"/>
    <property type="project" value="InterPro"/>
</dbReference>
<dbReference type="AlphaFoldDB" id="A0A7S3V705"/>
<proteinExistence type="predicted"/>
<feature type="compositionally biased region" description="Basic and acidic residues" evidence="1">
    <location>
        <begin position="706"/>
        <end position="719"/>
    </location>
</feature>
<feature type="compositionally biased region" description="Polar residues" evidence="1">
    <location>
        <begin position="309"/>
        <end position="333"/>
    </location>
</feature>
<feature type="region of interest" description="Disordered" evidence="1">
    <location>
        <begin position="288"/>
        <end position="371"/>
    </location>
</feature>
<dbReference type="SUPFAM" id="SSF56112">
    <property type="entry name" value="Protein kinase-like (PK-like)"/>
    <property type="match status" value="1"/>
</dbReference>
<dbReference type="GO" id="GO:0004674">
    <property type="term" value="F:protein serine/threonine kinase activity"/>
    <property type="evidence" value="ECO:0007669"/>
    <property type="project" value="TreeGrafter"/>
</dbReference>
<feature type="region of interest" description="Disordered" evidence="1">
    <location>
        <begin position="1"/>
        <end position="31"/>
    </location>
</feature>
<dbReference type="InterPro" id="IPR011009">
    <property type="entry name" value="Kinase-like_dom_sf"/>
</dbReference>
<dbReference type="Gene3D" id="1.10.510.10">
    <property type="entry name" value="Transferase(Phosphotransferase) domain 1"/>
    <property type="match status" value="1"/>
</dbReference>
<feature type="domain" description="Protein kinase" evidence="2">
    <location>
        <begin position="397"/>
        <end position="676"/>
    </location>
</feature>
<protein>
    <recommendedName>
        <fullName evidence="2">Protein kinase domain-containing protein</fullName>
    </recommendedName>
</protein>
<evidence type="ECO:0000313" key="3">
    <source>
        <dbReference type="EMBL" id="CAE0460535.1"/>
    </source>
</evidence>
<dbReference type="Pfam" id="PF07714">
    <property type="entry name" value="PK_Tyr_Ser-Thr"/>
    <property type="match status" value="1"/>
</dbReference>
<dbReference type="InterPro" id="IPR001245">
    <property type="entry name" value="Ser-Thr/Tyr_kinase_cat_dom"/>
</dbReference>
<reference evidence="3" key="1">
    <citation type="submission" date="2021-01" db="EMBL/GenBank/DDBJ databases">
        <authorList>
            <person name="Corre E."/>
            <person name="Pelletier E."/>
            <person name="Niang G."/>
            <person name="Scheremetjew M."/>
            <person name="Finn R."/>
            <person name="Kale V."/>
            <person name="Holt S."/>
            <person name="Cochrane G."/>
            <person name="Meng A."/>
            <person name="Brown T."/>
            <person name="Cohen L."/>
        </authorList>
    </citation>
    <scope>NUCLEOTIDE SEQUENCE</scope>
    <source>
        <strain evidence="3">MM31A-1</strain>
    </source>
</reference>
<dbReference type="PROSITE" id="PS50011">
    <property type="entry name" value="PROTEIN_KINASE_DOM"/>
    <property type="match status" value="1"/>
</dbReference>
<gene>
    <name evidence="3" type="ORF">CDEB00056_LOCUS5376</name>
</gene>
<feature type="compositionally biased region" description="Basic and acidic residues" evidence="1">
    <location>
        <begin position="679"/>
        <end position="688"/>
    </location>
</feature>
<name>A0A7S3V705_9STRA</name>
<evidence type="ECO:0000259" key="2">
    <source>
        <dbReference type="PROSITE" id="PS50011"/>
    </source>
</evidence>
<feature type="compositionally biased region" description="Polar residues" evidence="1">
    <location>
        <begin position="1"/>
        <end position="28"/>
    </location>
</feature>
<dbReference type="PANTHER" id="PTHR44329:SF289">
    <property type="entry name" value="SERINE_THREONINE-PROTEIN KINASE VIK"/>
    <property type="match status" value="1"/>
</dbReference>
<dbReference type="SMART" id="SM00220">
    <property type="entry name" value="S_TKc"/>
    <property type="match status" value="1"/>
</dbReference>
<sequence length="719" mass="78478">MQPQSATSRGKSPQSIGTAQTSSGTTPVLTPGYTVATASVSSSQNPGTSSGCQPETPWALGATATSALGQSVTGAAASFTGNDVRIGMHVRESPSPNPLPLALGSGPNSTGRQAYAISDYQSRLLNQKSAEAVEAVLAASCAAMGFDIAEMWLRTGTKTHQLINSHLRHSALDETMRGQLVEVYYGDSASDRTHRLSPALCKKAKQDNDVVWVTAQTESGAKALKCSLNGVLTAVAVPVCHEASNSNISVIFFSVRRATMRPEAIEFLVHMSLAAAVAGVNTFNDDDGSIGDDPSATPMDALFEYGSSAPDTMQTMSSRQISESYVPLPSSTGHGRPMSAGLPSSEHPAATCLHLSPDHKHKGIETSRGIRPVPADGRSIFESSVTGANLNLTWSDLRNIEYLTDGGNNWIHTAVMNKTPIVIKQLKPEVQDVAIAMNEIEGELAIHRLLNHKNIVSLFGAGFTSNKSRFIVMERLDGGTLTQVLGYDTRIRDRRRRFWKKNKLSYIKVLDCAKQIAEAIDYCHRSAVEGSMVLHRDLKPDNIGLTLSGIVKIIDFGLARVVDNTSPNSNEVFEMSGETGSLRYMAPEVASGKPYNHKVDIYSFGMILWELVAYQKPFDGMNRDQFYERVVHGGFRPEITKKFPEDLADVIQRCWSTEAEKRPNFDQIIEELEEILKKEKEGKSEKKNSRFFGSLMGSGRKSNSSENKRKLIDRHSTWF</sequence>
<dbReference type="Gene3D" id="3.30.200.20">
    <property type="entry name" value="Phosphorylase Kinase, domain 1"/>
    <property type="match status" value="1"/>
</dbReference>
<feature type="region of interest" description="Disordered" evidence="1">
    <location>
        <begin position="679"/>
        <end position="719"/>
    </location>
</feature>
<dbReference type="PANTHER" id="PTHR44329">
    <property type="entry name" value="SERINE/THREONINE-PROTEIN KINASE TNNI3K-RELATED"/>
    <property type="match status" value="1"/>
</dbReference>
<dbReference type="InterPro" id="IPR000719">
    <property type="entry name" value="Prot_kinase_dom"/>
</dbReference>
<dbReference type="EMBL" id="HBIO01007225">
    <property type="protein sequence ID" value="CAE0460535.1"/>
    <property type="molecule type" value="Transcribed_RNA"/>
</dbReference>
<accession>A0A7S3V705</accession>
<evidence type="ECO:0000256" key="1">
    <source>
        <dbReference type="SAM" id="MobiDB-lite"/>
    </source>
</evidence>
<feature type="compositionally biased region" description="Polar residues" evidence="1">
    <location>
        <begin position="39"/>
        <end position="53"/>
    </location>
</feature>
<feature type="region of interest" description="Disordered" evidence="1">
    <location>
        <begin position="39"/>
        <end position="58"/>
    </location>
</feature>
<dbReference type="InterPro" id="IPR051681">
    <property type="entry name" value="Ser/Thr_Kinases-Pseudokinases"/>
</dbReference>
<organism evidence="3">
    <name type="scientific">Chaetoceros debilis</name>
    <dbReference type="NCBI Taxonomy" id="122233"/>
    <lineage>
        <taxon>Eukaryota</taxon>
        <taxon>Sar</taxon>
        <taxon>Stramenopiles</taxon>
        <taxon>Ochrophyta</taxon>
        <taxon>Bacillariophyta</taxon>
        <taxon>Coscinodiscophyceae</taxon>
        <taxon>Chaetocerotophycidae</taxon>
        <taxon>Chaetocerotales</taxon>
        <taxon>Chaetocerotaceae</taxon>
        <taxon>Chaetoceros</taxon>
    </lineage>
</organism>